<dbReference type="PANTHER" id="PTHR38436">
    <property type="entry name" value="POLYKETIDE CYCLASE SNOAL-LIKE DOMAIN"/>
    <property type="match status" value="1"/>
</dbReference>
<accession>A0A1I0JGP4</accession>
<dbReference type="GO" id="GO:0030638">
    <property type="term" value="P:polyketide metabolic process"/>
    <property type="evidence" value="ECO:0007669"/>
    <property type="project" value="InterPro"/>
</dbReference>
<sequence>MKDHSMMDKHSLNKALIAPLRAAMYDFDEAGVRKALAQVSAPDALFRLCHPFGDSIGSDAFYDTAYRDLLDAWPDLERRDYIVMAGTDEFGADWVGCGGYYTGVFTGPWLDIPPTGHQAVMRFHEFFRIQDGKVVEFQALWDIPEVMVQANAWPMAPSLGLEFHVPGPATQDGFVPGPHDEARSLATRQHIVDMLAHLKKHPKEGGPEVMEMDRFWHPRMNWYGPSGIGTGRGIAGFRNWHQIPFLGGMPDRGQYLDEITYHFFGDGDYAAVTGWPNMIQTVTHDGWLGIAPAGKRITMRSLDFWRLENGKIRENWVLVDLLDAYRQLGVDVFARLREFNKARNIGRISIPDGMN</sequence>
<reference evidence="1 2" key="1">
    <citation type="submission" date="2016-10" db="EMBL/GenBank/DDBJ databases">
        <authorList>
            <person name="de Groot N.N."/>
        </authorList>
    </citation>
    <scope>NUCLEOTIDE SEQUENCE [LARGE SCALE GENOMIC DNA]</scope>
    <source>
        <strain evidence="1 2">DSM 17862</strain>
    </source>
</reference>
<dbReference type="PANTHER" id="PTHR38436:SF1">
    <property type="entry name" value="ESTER CYCLASE"/>
    <property type="match status" value="1"/>
</dbReference>
<dbReference type="Proteomes" id="UP000199180">
    <property type="component" value="Unassembled WGS sequence"/>
</dbReference>
<organism evidence="1 2">
    <name type="scientific">Paracoccus homiensis</name>
    <dbReference type="NCBI Taxonomy" id="364199"/>
    <lineage>
        <taxon>Bacteria</taxon>
        <taxon>Pseudomonadati</taxon>
        <taxon>Pseudomonadota</taxon>
        <taxon>Alphaproteobacteria</taxon>
        <taxon>Rhodobacterales</taxon>
        <taxon>Paracoccaceae</taxon>
        <taxon>Paracoccus</taxon>
    </lineage>
</organism>
<dbReference type="STRING" id="364199.SAMN04489858_12710"/>
<dbReference type="EMBL" id="FOHO01000027">
    <property type="protein sequence ID" value="SEU09426.1"/>
    <property type="molecule type" value="Genomic_DNA"/>
</dbReference>
<dbReference type="InterPro" id="IPR009959">
    <property type="entry name" value="Cyclase_SnoaL-like"/>
</dbReference>
<dbReference type="Pfam" id="PF07366">
    <property type="entry name" value="SnoaL"/>
    <property type="match status" value="2"/>
</dbReference>
<proteinExistence type="predicted"/>
<evidence type="ECO:0000313" key="2">
    <source>
        <dbReference type="Proteomes" id="UP000199180"/>
    </source>
</evidence>
<evidence type="ECO:0000313" key="1">
    <source>
        <dbReference type="EMBL" id="SEU09426.1"/>
    </source>
</evidence>
<name>A0A1I0JGP4_9RHOB</name>
<dbReference type="InterPro" id="IPR032710">
    <property type="entry name" value="NTF2-like_dom_sf"/>
</dbReference>
<dbReference type="SUPFAM" id="SSF54427">
    <property type="entry name" value="NTF2-like"/>
    <property type="match status" value="2"/>
</dbReference>
<gene>
    <name evidence="1" type="ORF">SAMN04489858_12710</name>
</gene>
<dbReference type="Gene3D" id="3.10.450.50">
    <property type="match status" value="2"/>
</dbReference>
<keyword evidence="2" id="KW-1185">Reference proteome</keyword>
<protein>
    <submittedName>
        <fullName evidence="1">SnoaL-like polyketide cyclase</fullName>
    </submittedName>
</protein>
<dbReference type="AlphaFoldDB" id="A0A1I0JGP4"/>